<feature type="compositionally biased region" description="Polar residues" evidence="1">
    <location>
        <begin position="517"/>
        <end position="526"/>
    </location>
</feature>
<feature type="compositionally biased region" description="Acidic residues" evidence="1">
    <location>
        <begin position="392"/>
        <end position="438"/>
    </location>
</feature>
<feature type="compositionally biased region" description="Acidic residues" evidence="1">
    <location>
        <begin position="446"/>
        <end position="464"/>
    </location>
</feature>
<name>A0A3S5FGL6_9PLAT</name>
<dbReference type="AlphaFoldDB" id="A0A3S5FGL6"/>
<feature type="region of interest" description="Disordered" evidence="1">
    <location>
        <begin position="505"/>
        <end position="528"/>
    </location>
</feature>
<evidence type="ECO:0000313" key="2">
    <source>
        <dbReference type="EMBL" id="VEL38978.1"/>
    </source>
</evidence>
<feature type="non-terminal residue" evidence="2">
    <location>
        <position position="663"/>
    </location>
</feature>
<feature type="non-terminal residue" evidence="2">
    <location>
        <position position="1"/>
    </location>
</feature>
<protein>
    <submittedName>
        <fullName evidence="2">Uncharacterized protein</fullName>
    </submittedName>
</protein>
<keyword evidence="3" id="KW-1185">Reference proteome</keyword>
<dbReference type="EMBL" id="CAAALY010259660">
    <property type="protein sequence ID" value="VEL38978.1"/>
    <property type="molecule type" value="Genomic_DNA"/>
</dbReference>
<organism evidence="2 3">
    <name type="scientific">Protopolystoma xenopodis</name>
    <dbReference type="NCBI Taxonomy" id="117903"/>
    <lineage>
        <taxon>Eukaryota</taxon>
        <taxon>Metazoa</taxon>
        <taxon>Spiralia</taxon>
        <taxon>Lophotrochozoa</taxon>
        <taxon>Platyhelminthes</taxon>
        <taxon>Monogenea</taxon>
        <taxon>Polyopisthocotylea</taxon>
        <taxon>Polystomatidea</taxon>
        <taxon>Polystomatidae</taxon>
        <taxon>Protopolystoma</taxon>
    </lineage>
</organism>
<evidence type="ECO:0000313" key="3">
    <source>
        <dbReference type="Proteomes" id="UP000784294"/>
    </source>
</evidence>
<proteinExistence type="predicted"/>
<feature type="region of interest" description="Disordered" evidence="1">
    <location>
        <begin position="351"/>
        <end position="465"/>
    </location>
</feature>
<accession>A0A3S5FGL6</accession>
<evidence type="ECO:0000256" key="1">
    <source>
        <dbReference type="SAM" id="MobiDB-lite"/>
    </source>
</evidence>
<dbReference type="Proteomes" id="UP000784294">
    <property type="component" value="Unassembled WGS sequence"/>
</dbReference>
<comment type="caution">
    <text evidence="2">The sequence shown here is derived from an EMBL/GenBank/DDBJ whole genome shotgun (WGS) entry which is preliminary data.</text>
</comment>
<sequence length="663" mass="69920">CIVNGFEGRSHHKTASDSSFIAAVELYFDVQLDAFYETSSLDDGHHQGSRIGRQPNSVKHRCAIEIEKLRSIGPLPGPTVTSASYTSTSNGRLFHAPASGVSKACPSTAAVASTPSPADSSFFASGSPLAGSPLLRASSTGPSCKFPVSPPPTMGLPRPLVGNLDRLQVTPTTVVMITASESALSNMTTTASASVNQASRLDASPDHREPDDAEACVPVRRNAASQVAMTPETATTRVALDDSTPCQASGAIRSVDMEIDPEHERAKMKPVKYSFDQQEDGDERAVAAKLVRRTPPSSGPSWTVEEGRLLAETGCTGDGEPEDGTTKGSVVQSVLLDAVAISLGVDLPDSAIATPTRSRRSGSGKPWLAPRMGGLVAAPSPLVAGAETRPAEEEEEDEDNDDDDDDDDDDNDDDEEEGEEKEEEEEDEEDETEEEDDEETRREGEMEVSLETDGEMEVEVEMEMEPEKGDHVKAADGKEVGQTTQLLLHSLPEQRYSPLLHSFAAQPSPQRQKRKATQPNYSQSNRLGLGGVTGTATTGAISKAIIVSVVSGVNGRHDAKGRVCCDLDKSAVCAELVKVTERIGVSEACECSRIAVDAGGYERTVCRGVDVGAGGTADGIIGGPSSADVVDSAADADVDANVDVDVAGYDRLAGAVYHPLGRL</sequence>
<gene>
    <name evidence="2" type="ORF">PXEA_LOCUS32418</name>
</gene>
<reference evidence="2" key="1">
    <citation type="submission" date="2018-11" db="EMBL/GenBank/DDBJ databases">
        <authorList>
            <consortium name="Pathogen Informatics"/>
        </authorList>
    </citation>
    <scope>NUCLEOTIDE SEQUENCE</scope>
</reference>